<protein>
    <submittedName>
        <fullName evidence="1">(diamondback moth) hypothetical protein</fullName>
    </submittedName>
</protein>
<proteinExistence type="predicted"/>
<keyword evidence="2" id="KW-1185">Reference proteome</keyword>
<reference evidence="1" key="1">
    <citation type="submission" date="2020-11" db="EMBL/GenBank/DDBJ databases">
        <authorList>
            <person name="Whiteford S."/>
        </authorList>
    </citation>
    <scope>NUCLEOTIDE SEQUENCE</scope>
</reference>
<dbReference type="AlphaFoldDB" id="A0A8S4G8Z0"/>
<sequence>MVTCVGLPPWRERLLCNIARSNASVTAPLRIDFALREIEHWRALQPREMDTSLERAPMCTLERGNAERPVPSGVGFLPRISRGARAN</sequence>
<evidence type="ECO:0000313" key="2">
    <source>
        <dbReference type="Proteomes" id="UP000653454"/>
    </source>
</evidence>
<accession>A0A8S4G8Z0</accession>
<organism evidence="1 2">
    <name type="scientific">Plutella xylostella</name>
    <name type="common">Diamondback moth</name>
    <name type="synonym">Plutella maculipennis</name>
    <dbReference type="NCBI Taxonomy" id="51655"/>
    <lineage>
        <taxon>Eukaryota</taxon>
        <taxon>Metazoa</taxon>
        <taxon>Ecdysozoa</taxon>
        <taxon>Arthropoda</taxon>
        <taxon>Hexapoda</taxon>
        <taxon>Insecta</taxon>
        <taxon>Pterygota</taxon>
        <taxon>Neoptera</taxon>
        <taxon>Endopterygota</taxon>
        <taxon>Lepidoptera</taxon>
        <taxon>Glossata</taxon>
        <taxon>Ditrysia</taxon>
        <taxon>Yponomeutoidea</taxon>
        <taxon>Plutellidae</taxon>
        <taxon>Plutella</taxon>
    </lineage>
</organism>
<comment type="caution">
    <text evidence="1">The sequence shown here is derived from an EMBL/GenBank/DDBJ whole genome shotgun (WGS) entry which is preliminary data.</text>
</comment>
<dbReference type="Proteomes" id="UP000653454">
    <property type="component" value="Unassembled WGS sequence"/>
</dbReference>
<gene>
    <name evidence="1" type="ORF">PLXY2_LOCUS15806</name>
</gene>
<evidence type="ECO:0000313" key="1">
    <source>
        <dbReference type="EMBL" id="CAG9137553.1"/>
    </source>
</evidence>
<name>A0A8S4G8Z0_PLUXY</name>
<dbReference type="EMBL" id="CAJHNJ030000281">
    <property type="protein sequence ID" value="CAG9137553.1"/>
    <property type="molecule type" value="Genomic_DNA"/>
</dbReference>